<evidence type="ECO:0000256" key="7">
    <source>
        <dbReference type="ARBA" id="ARBA00023242"/>
    </source>
</evidence>
<reference evidence="9" key="2">
    <citation type="submission" date="2017-10" db="EMBL/GenBank/DDBJ databases">
        <title>Ladona fulva Genome sequencing and assembly.</title>
        <authorList>
            <person name="Murali S."/>
            <person name="Richards S."/>
            <person name="Bandaranaike D."/>
            <person name="Bellair M."/>
            <person name="Blankenburg K."/>
            <person name="Chao H."/>
            <person name="Dinh H."/>
            <person name="Doddapaneni H."/>
            <person name="Dugan-Rocha S."/>
            <person name="Elkadiri S."/>
            <person name="Gnanaolivu R."/>
            <person name="Hernandez B."/>
            <person name="Skinner E."/>
            <person name="Javaid M."/>
            <person name="Lee S."/>
            <person name="Li M."/>
            <person name="Ming W."/>
            <person name="Munidasa M."/>
            <person name="Muniz J."/>
            <person name="Nguyen L."/>
            <person name="Hughes D."/>
            <person name="Osuji N."/>
            <person name="Pu L.-L."/>
            <person name="Puazo M."/>
            <person name="Qu C."/>
            <person name="Quiroz J."/>
            <person name="Raj R."/>
            <person name="Weissenberger G."/>
            <person name="Xin Y."/>
            <person name="Zou X."/>
            <person name="Han Y."/>
            <person name="Worley K."/>
            <person name="Muzny D."/>
            <person name="Gibbs R."/>
        </authorList>
    </citation>
    <scope>NUCLEOTIDE SEQUENCE</scope>
    <source>
        <strain evidence="9">Sampled in the wild</strain>
    </source>
</reference>
<keyword evidence="6" id="KW-0378">Hydrolase</keyword>
<evidence type="ECO:0000313" key="10">
    <source>
        <dbReference type="Proteomes" id="UP000792457"/>
    </source>
</evidence>
<evidence type="ECO:0000256" key="1">
    <source>
        <dbReference type="ARBA" id="ARBA00001968"/>
    </source>
</evidence>
<dbReference type="PANTHER" id="PTHR22930">
    <property type="match status" value="1"/>
</dbReference>
<dbReference type="GO" id="GO:0004518">
    <property type="term" value="F:nuclease activity"/>
    <property type="evidence" value="ECO:0007669"/>
    <property type="project" value="UniProtKB-KW"/>
</dbReference>
<reference evidence="9" key="1">
    <citation type="submission" date="2013-04" db="EMBL/GenBank/DDBJ databases">
        <authorList>
            <person name="Qu J."/>
            <person name="Murali S.C."/>
            <person name="Bandaranaike D."/>
            <person name="Bellair M."/>
            <person name="Blankenburg K."/>
            <person name="Chao H."/>
            <person name="Dinh H."/>
            <person name="Doddapaneni H."/>
            <person name="Downs B."/>
            <person name="Dugan-Rocha S."/>
            <person name="Elkadiri S."/>
            <person name="Gnanaolivu R.D."/>
            <person name="Hernandez B."/>
            <person name="Javaid M."/>
            <person name="Jayaseelan J.C."/>
            <person name="Lee S."/>
            <person name="Li M."/>
            <person name="Ming W."/>
            <person name="Munidasa M."/>
            <person name="Muniz J."/>
            <person name="Nguyen L."/>
            <person name="Ongeri F."/>
            <person name="Osuji N."/>
            <person name="Pu L.-L."/>
            <person name="Puazo M."/>
            <person name="Qu C."/>
            <person name="Quiroz J."/>
            <person name="Raj R."/>
            <person name="Weissenberger G."/>
            <person name="Xin Y."/>
            <person name="Zou X."/>
            <person name="Han Y."/>
            <person name="Richards S."/>
            <person name="Worley K."/>
            <person name="Muzny D."/>
            <person name="Gibbs R."/>
        </authorList>
    </citation>
    <scope>NUCLEOTIDE SEQUENCE</scope>
    <source>
        <strain evidence="9">Sampled in the wild</strain>
    </source>
</reference>
<evidence type="ECO:0000259" key="8">
    <source>
        <dbReference type="Pfam" id="PF13359"/>
    </source>
</evidence>
<dbReference type="InterPro" id="IPR045249">
    <property type="entry name" value="HARBI1-like"/>
</dbReference>
<comment type="cofactor">
    <cofactor evidence="1">
        <name>a divalent metal cation</name>
        <dbReference type="ChEBI" id="CHEBI:60240"/>
    </cofactor>
</comment>
<keyword evidence="7" id="KW-0539">Nucleus</keyword>
<gene>
    <name evidence="9" type="ORF">J437_LFUL019151</name>
</gene>
<comment type="similarity">
    <text evidence="3">Belongs to the HARBI1 family.</text>
</comment>
<evidence type="ECO:0000256" key="2">
    <source>
        <dbReference type="ARBA" id="ARBA00004123"/>
    </source>
</evidence>
<dbReference type="InterPro" id="IPR027806">
    <property type="entry name" value="HARBI1_dom"/>
</dbReference>
<comment type="subcellular location">
    <subcellularLocation>
        <location evidence="2">Nucleus</location>
    </subcellularLocation>
</comment>
<proteinExistence type="inferred from homology"/>
<accession>A0A8K0P9S3</accession>
<comment type="caution">
    <text evidence="9">The sequence shown here is derived from an EMBL/GenBank/DDBJ whole genome shotgun (WGS) entry which is preliminary data.</text>
</comment>
<dbReference type="GO" id="GO:0016787">
    <property type="term" value="F:hydrolase activity"/>
    <property type="evidence" value="ECO:0007669"/>
    <property type="project" value="UniProtKB-KW"/>
</dbReference>
<dbReference type="OrthoDB" id="6576803at2759"/>
<evidence type="ECO:0000256" key="4">
    <source>
        <dbReference type="ARBA" id="ARBA00022722"/>
    </source>
</evidence>
<organism evidence="9 10">
    <name type="scientific">Ladona fulva</name>
    <name type="common">Scarce chaser dragonfly</name>
    <name type="synonym">Libellula fulva</name>
    <dbReference type="NCBI Taxonomy" id="123851"/>
    <lineage>
        <taxon>Eukaryota</taxon>
        <taxon>Metazoa</taxon>
        <taxon>Ecdysozoa</taxon>
        <taxon>Arthropoda</taxon>
        <taxon>Hexapoda</taxon>
        <taxon>Insecta</taxon>
        <taxon>Pterygota</taxon>
        <taxon>Palaeoptera</taxon>
        <taxon>Odonata</taxon>
        <taxon>Epiprocta</taxon>
        <taxon>Anisoptera</taxon>
        <taxon>Libelluloidea</taxon>
        <taxon>Libellulidae</taxon>
        <taxon>Ladona</taxon>
    </lineage>
</organism>
<dbReference type="Proteomes" id="UP000792457">
    <property type="component" value="Unassembled WGS sequence"/>
</dbReference>
<dbReference type="Pfam" id="PF13359">
    <property type="entry name" value="DDE_Tnp_4"/>
    <property type="match status" value="1"/>
</dbReference>
<evidence type="ECO:0000256" key="6">
    <source>
        <dbReference type="ARBA" id="ARBA00022801"/>
    </source>
</evidence>
<evidence type="ECO:0000256" key="3">
    <source>
        <dbReference type="ARBA" id="ARBA00006958"/>
    </source>
</evidence>
<dbReference type="GO" id="GO:0005634">
    <property type="term" value="C:nucleus"/>
    <property type="evidence" value="ECO:0007669"/>
    <property type="project" value="UniProtKB-SubCell"/>
</dbReference>
<evidence type="ECO:0000256" key="5">
    <source>
        <dbReference type="ARBA" id="ARBA00022723"/>
    </source>
</evidence>
<keyword evidence="5" id="KW-0479">Metal-binding</keyword>
<dbReference type="PANTHER" id="PTHR22930:SF269">
    <property type="entry name" value="NUCLEASE HARBI1-LIKE PROTEIN"/>
    <property type="match status" value="1"/>
</dbReference>
<sequence>MSEDSFTYLVTAVTRNLQKKDTHMRDSIAVEERLSVTLRYLATGCSLRSLHFEYLIGRRTLSTIVEETCNAIWCALKDEFIKEPNEEEWIAISEKFSSKANFPQCLGAIDGKHVRIVKPAFSGSNFFNYKKYFSIVLMAIADADYCFTYVDVGAYGKDNDSNVLKNTNIGKQIYSGNLKVPEAKPLSHSLIDQPVPYVFVADEAFALSKNVMRPFPSKGQTTERRIFNYRLTRARRFVECAFGIMSNKWRILHRPLDVKIELASAVVKTCCILHNFVRERDGYEFEDTLTCNKQA</sequence>
<dbReference type="EMBL" id="KZ309572">
    <property type="protein sequence ID" value="KAG8239271.1"/>
    <property type="molecule type" value="Genomic_DNA"/>
</dbReference>
<name>A0A8K0P9S3_LADFU</name>
<feature type="domain" description="DDE Tnp4" evidence="8">
    <location>
        <begin position="109"/>
        <end position="275"/>
    </location>
</feature>
<evidence type="ECO:0000313" key="9">
    <source>
        <dbReference type="EMBL" id="KAG8239271.1"/>
    </source>
</evidence>
<keyword evidence="4" id="KW-0540">Nuclease</keyword>
<protein>
    <recommendedName>
        <fullName evidence="8">DDE Tnp4 domain-containing protein</fullName>
    </recommendedName>
</protein>
<dbReference type="AlphaFoldDB" id="A0A8K0P9S3"/>
<keyword evidence="10" id="KW-1185">Reference proteome</keyword>
<dbReference type="GO" id="GO:0046872">
    <property type="term" value="F:metal ion binding"/>
    <property type="evidence" value="ECO:0007669"/>
    <property type="project" value="UniProtKB-KW"/>
</dbReference>